<gene>
    <name evidence="7" type="ORF">COCNU_04G009530</name>
</gene>
<comment type="subcellular location">
    <subcellularLocation>
        <location evidence="1">Nucleus</location>
    </subcellularLocation>
</comment>
<evidence type="ECO:0000256" key="5">
    <source>
        <dbReference type="ARBA" id="ARBA00023242"/>
    </source>
</evidence>
<dbReference type="PANTHER" id="PTHR34397">
    <property type="entry name" value="OS05G0237600 PROTEIN"/>
    <property type="match status" value="1"/>
</dbReference>
<sequence>MEPLLSPKKRKLSLSCDEERQPAPTKKKARWREEETRKRPAVVDVKNRPFKKFAAAGAAPCPASLLQLDVHRPVFLFEKILFHSDVDKEQNRLQVNEGVVESSPLMAMLTEEEESVMKNPKIGLPVTVVDPLAREYRMTLKKLGTRYYRFMGEYHKLVEKNQIEVDHILDIWGFRVREGQQEGELRFAMLNYGQEATEDDGEKLTTREKEAIEALLKLKKRPVIFQH</sequence>
<feature type="region of interest" description="Disordered" evidence="6">
    <location>
        <begin position="1"/>
        <end position="40"/>
    </location>
</feature>
<keyword evidence="5" id="KW-0539">Nucleus</keyword>
<dbReference type="InterPro" id="IPR015300">
    <property type="entry name" value="DNA-bd_pseudobarrel_sf"/>
</dbReference>
<organism evidence="7 8">
    <name type="scientific">Cocos nucifera</name>
    <name type="common">Coconut palm</name>
    <dbReference type="NCBI Taxonomy" id="13894"/>
    <lineage>
        <taxon>Eukaryota</taxon>
        <taxon>Viridiplantae</taxon>
        <taxon>Streptophyta</taxon>
        <taxon>Embryophyta</taxon>
        <taxon>Tracheophyta</taxon>
        <taxon>Spermatophyta</taxon>
        <taxon>Magnoliopsida</taxon>
        <taxon>Liliopsida</taxon>
        <taxon>Arecaceae</taxon>
        <taxon>Arecoideae</taxon>
        <taxon>Cocoseae</taxon>
        <taxon>Attaleinae</taxon>
        <taxon>Cocos</taxon>
    </lineage>
</organism>
<name>A0A8K0N0F5_COCNU</name>
<dbReference type="GO" id="GO:0005634">
    <property type="term" value="C:nucleus"/>
    <property type="evidence" value="ECO:0007669"/>
    <property type="project" value="UniProtKB-SubCell"/>
</dbReference>
<dbReference type="Gene3D" id="2.40.330.10">
    <property type="entry name" value="DNA-binding pseudobarrel domain"/>
    <property type="match status" value="1"/>
</dbReference>
<accession>A0A8K0N0F5</accession>
<keyword evidence="4" id="KW-0804">Transcription</keyword>
<keyword evidence="2" id="KW-0805">Transcription regulation</keyword>
<evidence type="ECO:0000313" key="7">
    <source>
        <dbReference type="EMBL" id="KAG1338647.1"/>
    </source>
</evidence>
<dbReference type="PANTHER" id="PTHR34397:SF22">
    <property type="entry name" value="OS05G0237600 PROTEIN"/>
    <property type="match status" value="1"/>
</dbReference>
<dbReference type="Proteomes" id="UP000797356">
    <property type="component" value="Chromosome 4"/>
</dbReference>
<keyword evidence="8" id="KW-1185">Reference proteome</keyword>
<dbReference type="InterPro" id="IPR005508">
    <property type="entry name" value="At2g31720-like"/>
</dbReference>
<dbReference type="OrthoDB" id="650824at2759"/>
<comment type="caution">
    <text evidence="7">The sequence shown here is derived from an EMBL/GenBank/DDBJ whole genome shotgun (WGS) entry which is preliminary data.</text>
</comment>
<evidence type="ECO:0000256" key="1">
    <source>
        <dbReference type="ARBA" id="ARBA00004123"/>
    </source>
</evidence>
<evidence type="ECO:0000256" key="3">
    <source>
        <dbReference type="ARBA" id="ARBA00023125"/>
    </source>
</evidence>
<protein>
    <submittedName>
        <fullName evidence="7">Uncharacterized protein</fullName>
    </submittedName>
</protein>
<dbReference type="Pfam" id="PF03754">
    <property type="entry name" value="At2g31720-like"/>
    <property type="match status" value="1"/>
</dbReference>
<dbReference type="EMBL" id="CM017875">
    <property type="protein sequence ID" value="KAG1338647.1"/>
    <property type="molecule type" value="Genomic_DNA"/>
</dbReference>
<reference evidence="7" key="1">
    <citation type="journal article" date="2017" name="Gigascience">
        <title>The genome draft of coconut (Cocos nucifera).</title>
        <authorList>
            <person name="Xiao Y."/>
            <person name="Xu P."/>
            <person name="Fan H."/>
            <person name="Baudouin L."/>
            <person name="Xia W."/>
            <person name="Bocs S."/>
            <person name="Xu J."/>
            <person name="Li Q."/>
            <person name="Guo A."/>
            <person name="Zhou L."/>
            <person name="Li J."/>
            <person name="Wu Y."/>
            <person name="Ma Z."/>
            <person name="Armero A."/>
            <person name="Issali A.E."/>
            <person name="Liu N."/>
            <person name="Peng M."/>
            <person name="Yang Y."/>
        </authorList>
    </citation>
    <scope>NUCLEOTIDE SEQUENCE</scope>
    <source>
        <tissue evidence="7">Spear leaf of Hainan Tall coconut</tissue>
    </source>
</reference>
<dbReference type="AlphaFoldDB" id="A0A8K0N0F5"/>
<reference evidence="7" key="2">
    <citation type="submission" date="2019-07" db="EMBL/GenBank/DDBJ databases">
        <authorList>
            <person name="Yang Y."/>
            <person name="Bocs S."/>
            <person name="Baudouin L."/>
        </authorList>
    </citation>
    <scope>NUCLEOTIDE SEQUENCE</scope>
    <source>
        <tissue evidence="7">Spear leaf of Hainan Tall coconut</tissue>
    </source>
</reference>
<dbReference type="GO" id="GO:0003677">
    <property type="term" value="F:DNA binding"/>
    <property type="evidence" value="ECO:0007669"/>
    <property type="project" value="UniProtKB-KW"/>
</dbReference>
<keyword evidence="3" id="KW-0238">DNA-binding</keyword>
<evidence type="ECO:0000256" key="6">
    <source>
        <dbReference type="SAM" id="MobiDB-lite"/>
    </source>
</evidence>
<evidence type="ECO:0000313" key="8">
    <source>
        <dbReference type="Proteomes" id="UP000797356"/>
    </source>
</evidence>
<proteinExistence type="predicted"/>
<dbReference type="SUPFAM" id="SSF101936">
    <property type="entry name" value="DNA-binding pseudobarrel domain"/>
    <property type="match status" value="1"/>
</dbReference>
<evidence type="ECO:0000256" key="4">
    <source>
        <dbReference type="ARBA" id="ARBA00023163"/>
    </source>
</evidence>
<evidence type="ECO:0000256" key="2">
    <source>
        <dbReference type="ARBA" id="ARBA00023015"/>
    </source>
</evidence>